<evidence type="ECO:0000256" key="4">
    <source>
        <dbReference type="ARBA" id="ARBA00023136"/>
    </source>
</evidence>
<organism evidence="7 8">
    <name type="scientific">Clostridium rhizosphaerae</name>
    <dbReference type="NCBI Taxonomy" id="2803861"/>
    <lineage>
        <taxon>Bacteria</taxon>
        <taxon>Bacillati</taxon>
        <taxon>Bacillota</taxon>
        <taxon>Clostridia</taxon>
        <taxon>Eubacteriales</taxon>
        <taxon>Clostridiaceae</taxon>
        <taxon>Clostridium</taxon>
    </lineage>
</organism>
<sequence length="285" mass="31863">MKEKLKPYILLLPALVIILGILIPGIINALFESFGYSKAYGMGSITLNYYKEILLDGDFISSLRFSLITSLTSSLTALVLGTALAFCVYMSSSRRILEKFIFRLPVIVPHIIAAAAAFSILSQSGILARLLFKLGLIKTMEDMTLFIFDRQGIGIMLTYLWKEIPFTAMVVYTVLKDINDKLYIAARNLGATKRQVFFHVMLPLCLPSILSAFVIIFAFSFGAFEVPYLLGPTFPKALPVKAYMEYTGADLSSRPYAMVINIILACISTILIYIYYKIVKASKQY</sequence>
<dbReference type="CDD" id="cd06261">
    <property type="entry name" value="TM_PBP2"/>
    <property type="match status" value="1"/>
</dbReference>
<proteinExistence type="inferred from homology"/>
<dbReference type="RefSeq" id="WP_202746930.1">
    <property type="nucleotide sequence ID" value="NZ_JAESWC010000001.1"/>
</dbReference>
<comment type="subcellular location">
    <subcellularLocation>
        <location evidence="5">Cell membrane</location>
        <topology evidence="5">Multi-pass membrane protein</topology>
    </subcellularLocation>
    <subcellularLocation>
        <location evidence="1">Membrane</location>
        <topology evidence="1">Multi-pass membrane protein</topology>
    </subcellularLocation>
</comment>
<dbReference type="PROSITE" id="PS50928">
    <property type="entry name" value="ABC_TM1"/>
    <property type="match status" value="1"/>
</dbReference>
<comment type="caution">
    <text evidence="7">The sequence shown here is derived from an EMBL/GenBank/DDBJ whole genome shotgun (WGS) entry which is preliminary data.</text>
</comment>
<comment type="similarity">
    <text evidence="5">Belongs to the binding-protein-dependent transport system permease family.</text>
</comment>
<feature type="transmembrane region" description="Helical" evidence="5">
    <location>
        <begin position="65"/>
        <end position="90"/>
    </location>
</feature>
<dbReference type="InterPro" id="IPR035906">
    <property type="entry name" value="MetI-like_sf"/>
</dbReference>
<dbReference type="SUPFAM" id="SSF161098">
    <property type="entry name" value="MetI-like"/>
    <property type="match status" value="1"/>
</dbReference>
<evidence type="ECO:0000256" key="5">
    <source>
        <dbReference type="RuleBase" id="RU363032"/>
    </source>
</evidence>
<keyword evidence="8" id="KW-1185">Reference proteome</keyword>
<protein>
    <submittedName>
        <fullName evidence="7">ABC transporter permease subunit</fullName>
    </submittedName>
</protein>
<dbReference type="Pfam" id="PF00528">
    <property type="entry name" value="BPD_transp_1"/>
    <property type="match status" value="1"/>
</dbReference>
<gene>
    <name evidence="7" type="ORF">JK636_00775</name>
</gene>
<dbReference type="EMBL" id="JAESWC010000001">
    <property type="protein sequence ID" value="MBL4934284.1"/>
    <property type="molecule type" value="Genomic_DNA"/>
</dbReference>
<feature type="transmembrane region" description="Helical" evidence="5">
    <location>
        <begin position="152"/>
        <end position="175"/>
    </location>
</feature>
<evidence type="ECO:0000313" key="8">
    <source>
        <dbReference type="Proteomes" id="UP000632377"/>
    </source>
</evidence>
<evidence type="ECO:0000256" key="3">
    <source>
        <dbReference type="ARBA" id="ARBA00022989"/>
    </source>
</evidence>
<accession>A0ABS1T4N0</accession>
<feature type="transmembrane region" description="Helical" evidence="5">
    <location>
        <begin position="256"/>
        <end position="276"/>
    </location>
</feature>
<evidence type="ECO:0000256" key="2">
    <source>
        <dbReference type="ARBA" id="ARBA00022692"/>
    </source>
</evidence>
<evidence type="ECO:0000259" key="6">
    <source>
        <dbReference type="PROSITE" id="PS50928"/>
    </source>
</evidence>
<name>A0ABS1T4N0_9CLOT</name>
<dbReference type="Proteomes" id="UP000632377">
    <property type="component" value="Unassembled WGS sequence"/>
</dbReference>
<feature type="transmembrane region" description="Helical" evidence="5">
    <location>
        <begin position="111"/>
        <end position="132"/>
    </location>
</feature>
<evidence type="ECO:0000256" key="1">
    <source>
        <dbReference type="ARBA" id="ARBA00004141"/>
    </source>
</evidence>
<reference evidence="7 8" key="1">
    <citation type="submission" date="2021-01" db="EMBL/GenBank/DDBJ databases">
        <title>Genome public.</title>
        <authorList>
            <person name="Liu C."/>
            <person name="Sun Q."/>
        </authorList>
    </citation>
    <scope>NUCLEOTIDE SEQUENCE [LARGE SCALE GENOMIC DNA]</scope>
    <source>
        <strain evidence="7 8">YIM B02515</strain>
    </source>
</reference>
<keyword evidence="2 5" id="KW-0812">Transmembrane</keyword>
<dbReference type="InterPro" id="IPR052730">
    <property type="entry name" value="Sugar_ABC_transporter"/>
</dbReference>
<keyword evidence="3 5" id="KW-1133">Transmembrane helix</keyword>
<keyword evidence="5" id="KW-0813">Transport</keyword>
<feature type="domain" description="ABC transmembrane type-1" evidence="6">
    <location>
        <begin position="63"/>
        <end position="275"/>
    </location>
</feature>
<dbReference type="PANTHER" id="PTHR43759:SF1">
    <property type="entry name" value="GLUCOSE IMPORT SYSTEM PERMEASE PROTEIN GLCT"/>
    <property type="match status" value="1"/>
</dbReference>
<keyword evidence="4 5" id="KW-0472">Membrane</keyword>
<dbReference type="Gene3D" id="1.10.3720.10">
    <property type="entry name" value="MetI-like"/>
    <property type="match status" value="1"/>
</dbReference>
<evidence type="ECO:0000313" key="7">
    <source>
        <dbReference type="EMBL" id="MBL4934284.1"/>
    </source>
</evidence>
<feature type="transmembrane region" description="Helical" evidence="5">
    <location>
        <begin position="7"/>
        <end position="31"/>
    </location>
</feature>
<dbReference type="PANTHER" id="PTHR43759">
    <property type="entry name" value="TREHALOSE TRANSPORT SYSTEM PERMEASE PROTEIN SUGA"/>
    <property type="match status" value="1"/>
</dbReference>
<dbReference type="InterPro" id="IPR000515">
    <property type="entry name" value="MetI-like"/>
</dbReference>
<feature type="transmembrane region" description="Helical" evidence="5">
    <location>
        <begin position="196"/>
        <end position="224"/>
    </location>
</feature>